<gene>
    <name evidence="1" type="ORF">VCHENC02_5929</name>
</gene>
<dbReference type="Proteomes" id="UP000008367">
    <property type="component" value="Unassembled WGS sequence"/>
</dbReference>
<proteinExistence type="predicted"/>
<evidence type="ECO:0000313" key="2">
    <source>
        <dbReference type="Proteomes" id="UP000008367"/>
    </source>
</evidence>
<organism evidence="1 2">
    <name type="scientific">Vibrio harveyi</name>
    <name type="common">Beneckea harveyi</name>
    <dbReference type="NCBI Taxonomy" id="669"/>
    <lineage>
        <taxon>Bacteria</taxon>
        <taxon>Pseudomonadati</taxon>
        <taxon>Pseudomonadota</taxon>
        <taxon>Gammaproteobacteria</taxon>
        <taxon>Vibrionales</taxon>
        <taxon>Vibrionaceae</taxon>
        <taxon>Vibrio</taxon>
    </lineage>
</organism>
<dbReference type="RefSeq" id="WP_009703578.1">
    <property type="nucleotide sequence ID" value="NZ_AP031614.1"/>
</dbReference>
<sequence>MTDAIGTVIADIFPQVFLSHEGGNGSPPLCLQYQPLRDAEVGNNKE</sequence>
<accession>A0A454CP04</accession>
<protein>
    <submittedName>
        <fullName evidence="1">Uncharacterized protein</fullName>
    </submittedName>
</protein>
<name>A0A454CP04_VIBHA</name>
<dbReference type="AlphaFoldDB" id="A0A454CP04"/>
<comment type="caution">
    <text evidence="1">The sequence shown here is derived from an EMBL/GenBank/DDBJ whole genome shotgun (WGS) entry which is preliminary data.</text>
</comment>
<evidence type="ECO:0000313" key="1">
    <source>
        <dbReference type="EMBL" id="EKM28146.1"/>
    </source>
</evidence>
<dbReference type="EMBL" id="AJSR01002659">
    <property type="protein sequence ID" value="EKM28146.1"/>
    <property type="molecule type" value="Genomic_DNA"/>
</dbReference>
<reference evidence="1 2" key="1">
    <citation type="submission" date="2012-10" db="EMBL/GenBank/DDBJ databases">
        <title>Genome sequence of Vibrio Cholerae HENC-02.</title>
        <authorList>
            <person name="Eppinger M."/>
            <person name="Hasan N.A."/>
            <person name="Sengamalay N."/>
            <person name="Hine E."/>
            <person name="Su Q."/>
            <person name="Daugherty S.C."/>
            <person name="Young S."/>
            <person name="Sadzewicz L."/>
            <person name="Tallon L."/>
            <person name="Cebula T.A."/>
            <person name="Ravel J."/>
            <person name="Colwell R.R."/>
        </authorList>
    </citation>
    <scope>NUCLEOTIDE SEQUENCE [LARGE SCALE GENOMIC DNA]</scope>
    <source>
        <strain evidence="1 2">HENC-02</strain>
    </source>
</reference>